<dbReference type="RefSeq" id="XP_006692780.1">
    <property type="nucleotide sequence ID" value="XM_006692717.1"/>
</dbReference>
<name>G0S4Q5_CHATD</name>
<reference evidence="2 3" key="1">
    <citation type="journal article" date="2011" name="Cell">
        <title>Insight into structure and assembly of the nuclear pore complex by utilizing the genome of a eukaryotic thermophile.</title>
        <authorList>
            <person name="Amlacher S."/>
            <person name="Sarges P."/>
            <person name="Flemming D."/>
            <person name="van Noort V."/>
            <person name="Kunze R."/>
            <person name="Devos D.P."/>
            <person name="Arumugam M."/>
            <person name="Bork P."/>
            <person name="Hurt E."/>
        </authorList>
    </citation>
    <scope>NUCLEOTIDE SEQUENCE [LARGE SCALE GENOMIC DNA]</scope>
    <source>
        <strain evidence="3">DSM 1495 / CBS 144.50 / IMI 039719</strain>
    </source>
</reference>
<feature type="region of interest" description="Disordered" evidence="1">
    <location>
        <begin position="1"/>
        <end position="22"/>
    </location>
</feature>
<dbReference type="Proteomes" id="UP000008066">
    <property type="component" value="Unassembled WGS sequence"/>
</dbReference>
<dbReference type="KEGG" id="cthr:CTHT_0023160"/>
<protein>
    <submittedName>
        <fullName evidence="2">Uncharacterized protein</fullName>
    </submittedName>
</protein>
<evidence type="ECO:0000313" key="2">
    <source>
        <dbReference type="EMBL" id="EGS20484.1"/>
    </source>
</evidence>
<sequence>MPGPQTLERPSRPTLSSAEDGENVGMDAVQCKQSCGLVSVPLLVLATGRNKLRGFASNLRRELLLFINTTVAFPAGRATQAGELGAVFTYKAKAPPCPLAIASSHWARSAPQMLDAHRNVTITLGCFSRKPGKNAEYKRYRGAPIGIPSILITGDDSVPVPRRRRSSSATSARQKTARPIPRRPSDPILLRQIATQHGHPSTTCSTCCTRLLAIGVDWDSALLASSAWTNY</sequence>
<proteinExistence type="predicted"/>
<accession>G0S4Q5</accession>
<gene>
    <name evidence="2" type="ORF">CTHT_0023160</name>
</gene>
<evidence type="ECO:0000313" key="3">
    <source>
        <dbReference type="Proteomes" id="UP000008066"/>
    </source>
</evidence>
<feature type="region of interest" description="Disordered" evidence="1">
    <location>
        <begin position="156"/>
        <end position="187"/>
    </location>
</feature>
<keyword evidence="3" id="KW-1185">Reference proteome</keyword>
<organism evidence="3">
    <name type="scientific">Chaetomium thermophilum (strain DSM 1495 / CBS 144.50 / IMI 039719)</name>
    <name type="common">Thermochaetoides thermophila</name>
    <dbReference type="NCBI Taxonomy" id="759272"/>
    <lineage>
        <taxon>Eukaryota</taxon>
        <taxon>Fungi</taxon>
        <taxon>Dikarya</taxon>
        <taxon>Ascomycota</taxon>
        <taxon>Pezizomycotina</taxon>
        <taxon>Sordariomycetes</taxon>
        <taxon>Sordariomycetidae</taxon>
        <taxon>Sordariales</taxon>
        <taxon>Chaetomiaceae</taxon>
        <taxon>Thermochaetoides</taxon>
    </lineage>
</organism>
<dbReference type="AlphaFoldDB" id="G0S4Q5"/>
<dbReference type="EMBL" id="GL988041">
    <property type="protein sequence ID" value="EGS20484.1"/>
    <property type="molecule type" value="Genomic_DNA"/>
</dbReference>
<dbReference type="HOGENOM" id="CLU_1199672_0_0_1"/>
<evidence type="ECO:0000256" key="1">
    <source>
        <dbReference type="SAM" id="MobiDB-lite"/>
    </source>
</evidence>
<dbReference type="GeneID" id="18256354"/>